<dbReference type="InterPro" id="IPR005490">
    <property type="entry name" value="LD_TPept_cat_dom"/>
</dbReference>
<protein>
    <recommendedName>
        <fullName evidence="2">L,D-TPase catalytic domain-containing protein</fullName>
    </recommendedName>
</protein>
<gene>
    <name evidence="3" type="ORF">RM574_21030</name>
</gene>
<dbReference type="PANTHER" id="PTHR38589">
    <property type="entry name" value="BLR0621 PROTEIN"/>
    <property type="match status" value="1"/>
</dbReference>
<organism evidence="3 4">
    <name type="scientific">Streptomyces evansiae</name>
    <dbReference type="NCBI Taxonomy" id="3075535"/>
    <lineage>
        <taxon>Bacteria</taxon>
        <taxon>Bacillati</taxon>
        <taxon>Actinomycetota</taxon>
        <taxon>Actinomycetes</taxon>
        <taxon>Kitasatosporales</taxon>
        <taxon>Streptomycetaceae</taxon>
        <taxon>Streptomyces</taxon>
    </lineage>
</organism>
<name>A0ABD5E9U8_9ACTN</name>
<dbReference type="EMBL" id="JAVRER010000036">
    <property type="protein sequence ID" value="MDT0417972.1"/>
    <property type="molecule type" value="Genomic_DNA"/>
</dbReference>
<comment type="caution">
    <text evidence="3">The sequence shown here is derived from an EMBL/GenBank/DDBJ whole genome shotgun (WGS) entry which is preliminary data.</text>
</comment>
<dbReference type="Proteomes" id="UP001183607">
    <property type="component" value="Unassembled WGS sequence"/>
</dbReference>
<sequence length="225" mass="23224">MSPAASFAAALAAASPAGSSAAGEGAGRAVLRAAGLGPKTLARVPADARQVLVVKGAGPDANRGTARLYTRTGAGDWVPGSARPTRNALRGWTDDHRSGDLRSPAGVYRIGDAGGLLPNPGTRLPYDRSDEFAEGGTGFAGESLDTAFDHVLAIDYNRVAGVSPLDRARPLGEERGGGIWVHVDHGGPTHGCVSLARADLVALLRELRPEWHPVIAMGDGERLAR</sequence>
<reference evidence="4" key="1">
    <citation type="submission" date="2023-07" db="EMBL/GenBank/DDBJ databases">
        <title>30 novel species of actinomycetes from the DSMZ collection.</title>
        <authorList>
            <person name="Nouioui I."/>
        </authorList>
    </citation>
    <scope>NUCLEOTIDE SEQUENCE [LARGE SCALE GENOMIC DNA]</scope>
    <source>
        <strain evidence="4">DSM 41982</strain>
    </source>
</reference>
<accession>A0ABD5E9U8</accession>
<evidence type="ECO:0000313" key="3">
    <source>
        <dbReference type="EMBL" id="MDT0417972.1"/>
    </source>
</evidence>
<proteinExistence type="predicted"/>
<evidence type="ECO:0000259" key="2">
    <source>
        <dbReference type="Pfam" id="PF03734"/>
    </source>
</evidence>
<evidence type="ECO:0000256" key="1">
    <source>
        <dbReference type="SAM" id="MobiDB-lite"/>
    </source>
</evidence>
<dbReference type="Pfam" id="PF03734">
    <property type="entry name" value="YkuD"/>
    <property type="match status" value="1"/>
</dbReference>
<dbReference type="AlphaFoldDB" id="A0ABD5E9U8"/>
<evidence type="ECO:0000313" key="4">
    <source>
        <dbReference type="Proteomes" id="UP001183607"/>
    </source>
</evidence>
<feature type="domain" description="L,D-TPase catalytic" evidence="2">
    <location>
        <begin position="96"/>
        <end position="209"/>
    </location>
</feature>
<dbReference type="PANTHER" id="PTHR38589:SF1">
    <property type="entry name" value="BLR0621 PROTEIN"/>
    <property type="match status" value="1"/>
</dbReference>
<feature type="region of interest" description="Disordered" evidence="1">
    <location>
        <begin position="77"/>
        <end position="97"/>
    </location>
</feature>